<reference evidence="1 2" key="1">
    <citation type="submission" date="2014-10" db="EMBL/GenBank/DDBJ databases">
        <title>Draft genome of the hookworm Ancylostoma caninum.</title>
        <authorList>
            <person name="Mitreva M."/>
        </authorList>
    </citation>
    <scope>NUCLEOTIDE SEQUENCE [LARGE SCALE GENOMIC DNA]</scope>
    <source>
        <strain evidence="1 2">Baltimore</strain>
    </source>
</reference>
<dbReference type="OrthoDB" id="431068at2759"/>
<dbReference type="AlphaFoldDB" id="A0A368H8Z2"/>
<sequence length="96" mass="11301">MRELALKRHRHFLLSRYIEVYKATPEEFLHVAAGEFLILHQFPIETSHLLCVSHSHPLSHILKLVRSRFSQHYVGSEHSTKIIIVFHSTIFSLSWN</sequence>
<accession>A0A368H8Z2</accession>
<organism evidence="1 2">
    <name type="scientific">Ancylostoma caninum</name>
    <name type="common">Dog hookworm</name>
    <dbReference type="NCBI Taxonomy" id="29170"/>
    <lineage>
        <taxon>Eukaryota</taxon>
        <taxon>Metazoa</taxon>
        <taxon>Ecdysozoa</taxon>
        <taxon>Nematoda</taxon>
        <taxon>Chromadorea</taxon>
        <taxon>Rhabditida</taxon>
        <taxon>Rhabditina</taxon>
        <taxon>Rhabditomorpha</taxon>
        <taxon>Strongyloidea</taxon>
        <taxon>Ancylostomatidae</taxon>
        <taxon>Ancylostomatinae</taxon>
        <taxon>Ancylostoma</taxon>
    </lineage>
</organism>
<dbReference type="EMBL" id="JOJR01000003">
    <property type="protein sequence ID" value="RCN53071.1"/>
    <property type="molecule type" value="Genomic_DNA"/>
</dbReference>
<keyword evidence="2" id="KW-1185">Reference proteome</keyword>
<dbReference type="STRING" id="29170.A0A368H8Z2"/>
<protein>
    <submittedName>
        <fullName evidence="1">Uncharacterized protein</fullName>
    </submittedName>
</protein>
<name>A0A368H8Z2_ANCCA</name>
<proteinExistence type="predicted"/>
<evidence type="ECO:0000313" key="1">
    <source>
        <dbReference type="EMBL" id="RCN53071.1"/>
    </source>
</evidence>
<gene>
    <name evidence="1" type="ORF">ANCCAN_00620</name>
</gene>
<evidence type="ECO:0000313" key="2">
    <source>
        <dbReference type="Proteomes" id="UP000252519"/>
    </source>
</evidence>
<dbReference type="Proteomes" id="UP000252519">
    <property type="component" value="Unassembled WGS sequence"/>
</dbReference>
<comment type="caution">
    <text evidence="1">The sequence shown here is derived from an EMBL/GenBank/DDBJ whole genome shotgun (WGS) entry which is preliminary data.</text>
</comment>